<dbReference type="Proteomes" id="UP000549617">
    <property type="component" value="Unassembled WGS sequence"/>
</dbReference>
<dbReference type="EMBL" id="JACIJC010000002">
    <property type="protein sequence ID" value="MBB5685152.1"/>
    <property type="molecule type" value="Genomic_DNA"/>
</dbReference>
<evidence type="ECO:0000313" key="1">
    <source>
        <dbReference type="EMBL" id="MBB5685152.1"/>
    </source>
</evidence>
<keyword evidence="2" id="KW-1185">Reference proteome</keyword>
<dbReference type="AlphaFoldDB" id="A0A7W9AGM0"/>
<proteinExistence type="predicted"/>
<evidence type="ECO:0000313" key="2">
    <source>
        <dbReference type="Proteomes" id="UP000549617"/>
    </source>
</evidence>
<sequence>MARADRLERMENQRIALEEDYLALLLAALKRCAAGHWGLFDHTKDRAARASVAAEIEALIETGDAIDDLREKLGMEIFALHQEFLAARGPVKASAVGEPKQARAWLDRLGA</sequence>
<reference evidence="1 2" key="1">
    <citation type="submission" date="2020-08" db="EMBL/GenBank/DDBJ databases">
        <title>Genomic Encyclopedia of Type Strains, Phase IV (KMG-IV): sequencing the most valuable type-strain genomes for metagenomic binning, comparative biology and taxonomic classification.</title>
        <authorList>
            <person name="Goeker M."/>
        </authorList>
    </citation>
    <scope>NUCLEOTIDE SEQUENCE [LARGE SCALE GENOMIC DNA]</scope>
    <source>
        <strain evidence="1 2">DSM 25079</strain>
    </source>
</reference>
<protein>
    <submittedName>
        <fullName evidence="1">Uncharacterized protein</fullName>
    </submittedName>
</protein>
<comment type="caution">
    <text evidence="1">The sequence shown here is derived from an EMBL/GenBank/DDBJ whole genome shotgun (WGS) entry which is preliminary data.</text>
</comment>
<accession>A0A7W9AGM0</accession>
<organism evidence="1 2">
    <name type="scientific">Sphingobium boeckii</name>
    <dbReference type="NCBI Taxonomy" id="1082345"/>
    <lineage>
        <taxon>Bacteria</taxon>
        <taxon>Pseudomonadati</taxon>
        <taxon>Pseudomonadota</taxon>
        <taxon>Alphaproteobacteria</taxon>
        <taxon>Sphingomonadales</taxon>
        <taxon>Sphingomonadaceae</taxon>
        <taxon>Sphingobium</taxon>
    </lineage>
</organism>
<dbReference type="RefSeq" id="WP_184016269.1">
    <property type="nucleotide sequence ID" value="NZ_JACIJC010000002.1"/>
</dbReference>
<gene>
    <name evidence="1" type="ORF">FHS49_001160</name>
</gene>
<name>A0A7W9AGM0_9SPHN</name>